<dbReference type="Pfam" id="PF00197">
    <property type="entry name" value="Kunitz_legume"/>
    <property type="match status" value="1"/>
</dbReference>
<dbReference type="PANTHER" id="PTHR33107:SF5">
    <property type="entry name" value="KUNITZ TRYPSIN INHIBITOR 5"/>
    <property type="match status" value="1"/>
</dbReference>
<dbReference type="InterPro" id="IPR011065">
    <property type="entry name" value="Kunitz_inhibitor_STI-like_sf"/>
</dbReference>
<comment type="caution">
    <text evidence="1">The sequence shown here is derived from an EMBL/GenBank/DDBJ whole genome shotgun (WGS) entry which is preliminary data.</text>
</comment>
<dbReference type="InterPro" id="IPR002160">
    <property type="entry name" value="Prot_inh_Kunz-lg"/>
</dbReference>
<dbReference type="EMBL" id="JBCGBO010000005">
    <property type="protein sequence ID" value="KAK9199853.1"/>
    <property type="molecule type" value="Genomic_DNA"/>
</dbReference>
<evidence type="ECO:0000313" key="2">
    <source>
        <dbReference type="Proteomes" id="UP001428341"/>
    </source>
</evidence>
<name>A0AAP0M6Q2_9ROSI</name>
<dbReference type="GO" id="GO:0004866">
    <property type="term" value="F:endopeptidase inhibitor activity"/>
    <property type="evidence" value="ECO:0007669"/>
    <property type="project" value="InterPro"/>
</dbReference>
<sequence length="178" mass="20258">MICTRTDIAQAETVVNRRSCKLDFKTADYCGFIYNISRIYGSYTSLQGSYLDTEDKAHRVQYHFVREVVKDGSNMIMSIGLNIKFEVAKTSVQSTIWKLDKFDVALGQWFVTIGGVEGNPGPQTTRNWFKIEKFYGDYELVCCPLVCKFCKVLCIFMNGGVRHLALSDVPFNVIFLKA</sequence>
<dbReference type="Gene3D" id="2.80.10.50">
    <property type="match status" value="1"/>
</dbReference>
<organism evidence="1 2">
    <name type="scientific">Citrus x changshan-huyou</name>
    <dbReference type="NCBI Taxonomy" id="2935761"/>
    <lineage>
        <taxon>Eukaryota</taxon>
        <taxon>Viridiplantae</taxon>
        <taxon>Streptophyta</taxon>
        <taxon>Embryophyta</taxon>
        <taxon>Tracheophyta</taxon>
        <taxon>Spermatophyta</taxon>
        <taxon>Magnoliopsida</taxon>
        <taxon>eudicotyledons</taxon>
        <taxon>Gunneridae</taxon>
        <taxon>Pentapetalae</taxon>
        <taxon>rosids</taxon>
        <taxon>malvids</taxon>
        <taxon>Sapindales</taxon>
        <taxon>Rutaceae</taxon>
        <taxon>Aurantioideae</taxon>
        <taxon>Citrus</taxon>
    </lineage>
</organism>
<evidence type="ECO:0000313" key="1">
    <source>
        <dbReference type="EMBL" id="KAK9199853.1"/>
    </source>
</evidence>
<dbReference type="PANTHER" id="PTHR33107">
    <property type="entry name" value="KUNITZ TRYPSIN INHIBITOR 2"/>
    <property type="match status" value="1"/>
</dbReference>
<reference evidence="1 2" key="1">
    <citation type="submission" date="2024-05" db="EMBL/GenBank/DDBJ databases">
        <title>Haplotype-resolved chromosome-level genome assembly of Huyou (Citrus changshanensis).</title>
        <authorList>
            <person name="Miao C."/>
            <person name="Chen W."/>
            <person name="Wu Y."/>
            <person name="Wang L."/>
            <person name="Zhao S."/>
            <person name="Grierson D."/>
            <person name="Xu C."/>
            <person name="Chen K."/>
        </authorList>
    </citation>
    <scope>NUCLEOTIDE SEQUENCE [LARGE SCALE GENOMIC DNA]</scope>
    <source>
        <strain evidence="1">01-14</strain>
        <tissue evidence="1">Leaf</tissue>
    </source>
</reference>
<proteinExistence type="predicted"/>
<accession>A0AAP0M6Q2</accession>
<dbReference type="Proteomes" id="UP001428341">
    <property type="component" value="Unassembled WGS sequence"/>
</dbReference>
<dbReference type="SMART" id="SM00452">
    <property type="entry name" value="STI"/>
    <property type="match status" value="1"/>
</dbReference>
<keyword evidence="2" id="KW-1185">Reference proteome</keyword>
<gene>
    <name evidence="1" type="ORF">WN944_015046</name>
</gene>
<dbReference type="AlphaFoldDB" id="A0AAP0M6Q2"/>
<protein>
    <submittedName>
        <fullName evidence="1">Uncharacterized protein</fullName>
    </submittedName>
</protein>
<dbReference type="SUPFAM" id="SSF50386">
    <property type="entry name" value="STI-like"/>
    <property type="match status" value="1"/>
</dbReference>